<evidence type="ECO:0000256" key="4">
    <source>
        <dbReference type="ARBA" id="ARBA00022857"/>
    </source>
</evidence>
<dbReference type="Pfam" id="PF01118">
    <property type="entry name" value="Semialdhyde_dh"/>
    <property type="match status" value="1"/>
</dbReference>
<dbReference type="UniPathway" id="UPA00068">
    <property type="reaction ID" value="UER00108"/>
</dbReference>
<dbReference type="CDD" id="cd17895">
    <property type="entry name" value="AGPR_1_N"/>
    <property type="match status" value="1"/>
</dbReference>
<dbReference type="NCBIfam" id="TIGR01850">
    <property type="entry name" value="argC"/>
    <property type="match status" value="1"/>
</dbReference>
<comment type="subcellular location">
    <subcellularLocation>
        <location evidence="7">Cytoplasm</location>
    </subcellularLocation>
</comment>
<dbReference type="FunFam" id="3.30.360.10:FF:000014">
    <property type="entry name" value="N-acetyl-gamma-glutamyl-phosphate reductase"/>
    <property type="match status" value="1"/>
</dbReference>
<feature type="domain" description="Semialdehyde dehydrogenase NAD-binding" evidence="9">
    <location>
        <begin position="10"/>
        <end position="148"/>
    </location>
</feature>
<dbReference type="GO" id="GO:0051287">
    <property type="term" value="F:NAD binding"/>
    <property type="evidence" value="ECO:0007669"/>
    <property type="project" value="InterPro"/>
</dbReference>
<dbReference type="CDD" id="cd23934">
    <property type="entry name" value="AGPR_1_C"/>
    <property type="match status" value="1"/>
</dbReference>
<reference evidence="10 11" key="1">
    <citation type="submission" date="2016-03" db="EMBL/GenBank/DDBJ databases">
        <authorList>
            <consortium name="Pathogen Informatics"/>
        </authorList>
    </citation>
    <scope>NUCLEOTIDE SEQUENCE [LARGE SCALE GENOMIC DNA]</scope>
    <source>
        <strain evidence="10 11">NCTC13364</strain>
    </source>
</reference>
<dbReference type="OrthoDB" id="9801289at2"/>
<dbReference type="SMART" id="SM00859">
    <property type="entry name" value="Semialdhyde_dh"/>
    <property type="match status" value="1"/>
</dbReference>
<dbReference type="SUPFAM" id="SSF55347">
    <property type="entry name" value="Glyceraldehyde-3-phosphate dehydrogenase-like, C-terminal domain"/>
    <property type="match status" value="1"/>
</dbReference>
<dbReference type="InterPro" id="IPR023013">
    <property type="entry name" value="AGPR_AS"/>
</dbReference>
<dbReference type="Gene3D" id="3.40.50.720">
    <property type="entry name" value="NAD(P)-binding Rossmann-like Domain"/>
    <property type="match status" value="1"/>
</dbReference>
<keyword evidence="2 7" id="KW-0055">Arginine biosynthesis</keyword>
<dbReference type="GO" id="GO:0006526">
    <property type="term" value="P:L-arginine biosynthetic process"/>
    <property type="evidence" value="ECO:0007669"/>
    <property type="project" value="UniProtKB-UniRule"/>
</dbReference>
<evidence type="ECO:0000256" key="7">
    <source>
        <dbReference type="HAMAP-Rule" id="MF_00150"/>
    </source>
</evidence>
<dbReference type="Pfam" id="PF22698">
    <property type="entry name" value="Semialdhyde_dhC_1"/>
    <property type="match status" value="1"/>
</dbReference>
<dbReference type="InterPro" id="IPR058924">
    <property type="entry name" value="AGPR_dimerisation_dom"/>
</dbReference>
<dbReference type="GO" id="GO:0070401">
    <property type="term" value="F:NADP+ binding"/>
    <property type="evidence" value="ECO:0007669"/>
    <property type="project" value="InterPro"/>
</dbReference>
<dbReference type="RefSeq" id="WP_066417313.1">
    <property type="nucleotide sequence ID" value="NZ_FKBS01000025.1"/>
</dbReference>
<evidence type="ECO:0000256" key="8">
    <source>
        <dbReference type="PROSITE-ProRule" id="PRU10010"/>
    </source>
</evidence>
<evidence type="ECO:0000313" key="10">
    <source>
        <dbReference type="EMBL" id="SAI47903.1"/>
    </source>
</evidence>
<comment type="catalytic activity">
    <reaction evidence="6 7">
        <text>N-acetyl-L-glutamate 5-semialdehyde + phosphate + NADP(+) = N-acetyl-L-glutamyl 5-phosphate + NADPH + H(+)</text>
        <dbReference type="Rhea" id="RHEA:21588"/>
        <dbReference type="ChEBI" id="CHEBI:15378"/>
        <dbReference type="ChEBI" id="CHEBI:29123"/>
        <dbReference type="ChEBI" id="CHEBI:43474"/>
        <dbReference type="ChEBI" id="CHEBI:57783"/>
        <dbReference type="ChEBI" id="CHEBI:57936"/>
        <dbReference type="ChEBI" id="CHEBI:58349"/>
        <dbReference type="EC" id="1.2.1.38"/>
    </reaction>
</comment>
<sequence length="354" mass="38208">MAQASNSRIKVGIVGGTGYTGVELLRLLSHHPHVELAAITSRKEDGLPVADMYPNLRGHVKLAFSSPEKANLADCDVVFFATPHGVAMAQAQELLAADTRVIDLAADFRLQDTAVFERWYKMPHSCPDVLAESVYGLPEINREAITKARVIGNPGCYPTTVLLGLTPLLEGGKQLVDAQTLIADCKSGVSGAGRKAEVATLFSEASDNFKAYGLPGHRHHPEITEHLEKISGGPVSLTFVPHLVPMIRGMFSTLYARIQPGARDTDFQALFEQRYADEQFVDVMPAGSLPETRSVRASNTLRISVQRPNNGDLLIVLVVQDNLVKGAAGQAVQNMNLMFGLPESAGLDHVAILP</sequence>
<evidence type="ECO:0000259" key="9">
    <source>
        <dbReference type="SMART" id="SM00859"/>
    </source>
</evidence>
<dbReference type="PANTHER" id="PTHR32338">
    <property type="entry name" value="N-ACETYL-GAMMA-GLUTAMYL-PHOSPHATE REDUCTASE, CHLOROPLASTIC-RELATED-RELATED"/>
    <property type="match status" value="1"/>
</dbReference>
<dbReference type="PROSITE" id="PS01224">
    <property type="entry name" value="ARGC"/>
    <property type="match status" value="1"/>
</dbReference>
<evidence type="ECO:0000256" key="2">
    <source>
        <dbReference type="ARBA" id="ARBA00022571"/>
    </source>
</evidence>
<comment type="pathway">
    <text evidence="1 7">Amino-acid biosynthesis; L-arginine biosynthesis; N(2)-acetyl-L-ornithine from L-glutamate: step 3/4.</text>
</comment>
<accession>A0A157QPY5</accession>
<dbReference type="PANTHER" id="PTHR32338:SF10">
    <property type="entry name" value="N-ACETYL-GAMMA-GLUTAMYL-PHOSPHATE REDUCTASE, CHLOROPLASTIC-RELATED"/>
    <property type="match status" value="1"/>
</dbReference>
<comment type="function">
    <text evidence="7">Catalyzes the NADPH-dependent reduction of N-acetyl-5-glutamyl phosphate to yield N-acetyl-L-glutamate 5-semialdehyde.</text>
</comment>
<keyword evidence="7" id="KW-0963">Cytoplasm</keyword>
<dbReference type="GO" id="GO:0003942">
    <property type="term" value="F:N-acetyl-gamma-glutamyl-phosphate reductase activity"/>
    <property type="evidence" value="ECO:0007669"/>
    <property type="project" value="UniProtKB-UniRule"/>
</dbReference>
<feature type="active site" evidence="7 8">
    <location>
        <position position="156"/>
    </location>
</feature>
<dbReference type="Gene3D" id="3.30.360.10">
    <property type="entry name" value="Dihydrodipicolinate Reductase, domain 2"/>
    <property type="match status" value="1"/>
</dbReference>
<evidence type="ECO:0000256" key="1">
    <source>
        <dbReference type="ARBA" id="ARBA00004862"/>
    </source>
</evidence>
<dbReference type="AlphaFoldDB" id="A0A157QPY5"/>
<name>A0A157QPY5_9BORD</name>
<comment type="similarity">
    <text evidence="7">Belongs to the NAGSA dehydrogenase family. Type 1 subfamily.</text>
</comment>
<dbReference type="GO" id="GO:0005737">
    <property type="term" value="C:cytoplasm"/>
    <property type="evidence" value="ECO:0007669"/>
    <property type="project" value="UniProtKB-SubCell"/>
</dbReference>
<protein>
    <recommendedName>
        <fullName evidence="7">N-acetyl-gamma-glutamyl-phosphate reductase</fullName>
        <shortName evidence="7">AGPR</shortName>
        <ecNumber evidence="7">1.2.1.38</ecNumber>
    </recommendedName>
    <alternativeName>
        <fullName evidence="7">N-acetyl-glutamate semialdehyde dehydrogenase</fullName>
        <shortName evidence="7">NAGSA dehydrogenase</shortName>
    </alternativeName>
</protein>
<dbReference type="InterPro" id="IPR000706">
    <property type="entry name" value="AGPR_type-1"/>
</dbReference>
<evidence type="ECO:0000313" key="11">
    <source>
        <dbReference type="Proteomes" id="UP000077037"/>
    </source>
</evidence>
<proteinExistence type="inferred from homology"/>
<keyword evidence="4 7" id="KW-0521">NADP</keyword>
<dbReference type="EC" id="1.2.1.38" evidence="7"/>
<gene>
    <name evidence="7 10" type="primary">argC</name>
    <name evidence="10" type="ORF">SAMEA1982600_03870</name>
</gene>
<dbReference type="InterPro" id="IPR050085">
    <property type="entry name" value="AGPR"/>
</dbReference>
<dbReference type="Proteomes" id="UP000077037">
    <property type="component" value="Unassembled WGS sequence"/>
</dbReference>
<dbReference type="HAMAP" id="MF_00150">
    <property type="entry name" value="ArgC_type1"/>
    <property type="match status" value="1"/>
</dbReference>
<evidence type="ECO:0000256" key="6">
    <source>
        <dbReference type="ARBA" id="ARBA00050557"/>
    </source>
</evidence>
<keyword evidence="5 7" id="KW-0560">Oxidoreductase</keyword>
<evidence type="ECO:0000256" key="5">
    <source>
        <dbReference type="ARBA" id="ARBA00023002"/>
    </source>
</evidence>
<keyword evidence="3 7" id="KW-0028">Amino-acid biosynthesis</keyword>
<dbReference type="EMBL" id="FKBS01000025">
    <property type="protein sequence ID" value="SAI47903.1"/>
    <property type="molecule type" value="Genomic_DNA"/>
</dbReference>
<organism evidence="10 11">
    <name type="scientific">Bordetella ansorpii</name>
    <dbReference type="NCBI Taxonomy" id="288768"/>
    <lineage>
        <taxon>Bacteria</taxon>
        <taxon>Pseudomonadati</taxon>
        <taxon>Pseudomonadota</taxon>
        <taxon>Betaproteobacteria</taxon>
        <taxon>Burkholderiales</taxon>
        <taxon>Alcaligenaceae</taxon>
        <taxon>Bordetella</taxon>
    </lineage>
</organism>
<dbReference type="SUPFAM" id="SSF51735">
    <property type="entry name" value="NAD(P)-binding Rossmann-fold domains"/>
    <property type="match status" value="1"/>
</dbReference>
<dbReference type="InterPro" id="IPR036291">
    <property type="entry name" value="NAD(P)-bd_dom_sf"/>
</dbReference>
<dbReference type="InterPro" id="IPR000534">
    <property type="entry name" value="Semialdehyde_DH_NAD-bd"/>
</dbReference>
<evidence type="ECO:0000256" key="3">
    <source>
        <dbReference type="ARBA" id="ARBA00022605"/>
    </source>
</evidence>